<reference evidence="9 10" key="1">
    <citation type="submission" date="2024-04" db="EMBL/GenBank/DDBJ databases">
        <title>Novel species of the genus Ideonella isolated from streams.</title>
        <authorList>
            <person name="Lu H."/>
        </authorList>
    </citation>
    <scope>NUCLEOTIDE SEQUENCE [LARGE SCALE GENOMIC DNA]</scope>
    <source>
        <strain evidence="9 10">BYS139W</strain>
    </source>
</reference>
<dbReference type="HAMAP" id="MF_00149">
    <property type="entry name" value="DNA_mis_repair"/>
    <property type="match status" value="1"/>
</dbReference>
<dbReference type="InterPro" id="IPR042121">
    <property type="entry name" value="MutL_C_regsub"/>
</dbReference>
<dbReference type="InterPro" id="IPR014762">
    <property type="entry name" value="DNA_mismatch_repair_CS"/>
</dbReference>
<dbReference type="Gene3D" id="3.30.1370.100">
    <property type="entry name" value="MutL, C-terminal domain, regulatory subdomain"/>
    <property type="match status" value="1"/>
</dbReference>
<sequence>MDDLPLPPRDEARPDGEPAAAGRRAIRELPDELVSQIAAGEVVERPASVVRELVDNALDAGAGQITVRLLAGGVRSILVEDDGCGIPPEELPLALRRHATSKIRDLHELESVATMGFRGEALAAIASVSDLSIASRCEGAAHGHRLDARTGELSPSARARGTSIEVRELFFSTPARRKFLKSDATELAHCVESVRRHALVRPDVGFAIWHEGRLAAQWKRASPQQRIADVLGEDFIEGSRPLAAEAGPLRLVGRVGLPDLARARGDQQYVYVNGRYVRDRQVAHGARSAYDDVLHGNRQPAYVLMIEIDPLRVDVNVHPTKIEVRFRDGREVHQAVRRAVIAALAVSRAPVLPEAETGTGTAVGGEDGPADRAQPSDVAMGRDATAGAPAVTAPPQADPTRTRPHSPEPSGAAGGYAGAARTPLPLSTRAQRPLSLDELGQLYAPVPDPWALTAGERSVAVEAADLAVEPGRNGPLAEAAQTARPPSAEVAAAVTPTHTVVPVERDDDSAALPATDDDAAQWPLGRALAQLAGVYILAQNRQGLIIVDMHAAHERIVYERLKAAWDRAELPAQPLLIPVTFGASPTEVAAAEAHADTLQRLGLDVAPLSPGVLAVRARPAALPEADVVQLARAVLADLAEHEASHVVQRARDELLATMACHGAVRASRQLSVPEMNALLRDMERTERADQCNHGRPTWRQLTMKDLDALFLRGR</sequence>
<dbReference type="SUPFAM" id="SSF55874">
    <property type="entry name" value="ATPase domain of HSP90 chaperone/DNA topoisomerase II/histidine kinase"/>
    <property type="match status" value="1"/>
</dbReference>
<evidence type="ECO:0000256" key="2">
    <source>
        <dbReference type="ARBA" id="ARBA00021975"/>
    </source>
</evidence>
<dbReference type="NCBIfam" id="NF000949">
    <property type="entry name" value="PRK00095.1-2"/>
    <property type="match status" value="1"/>
</dbReference>
<evidence type="ECO:0000256" key="5">
    <source>
        <dbReference type="HAMAP-Rule" id="MF_00149"/>
    </source>
</evidence>
<dbReference type="GO" id="GO:0004519">
    <property type="term" value="F:endonuclease activity"/>
    <property type="evidence" value="ECO:0007669"/>
    <property type="project" value="UniProtKB-KW"/>
</dbReference>
<dbReference type="InterPro" id="IPR013507">
    <property type="entry name" value="DNA_mismatch_S5_2-like"/>
</dbReference>
<evidence type="ECO:0000259" key="7">
    <source>
        <dbReference type="SMART" id="SM00853"/>
    </source>
</evidence>
<dbReference type="InterPro" id="IPR020568">
    <property type="entry name" value="Ribosomal_Su5_D2-typ_SF"/>
</dbReference>
<keyword evidence="3 5" id="KW-0227">DNA damage</keyword>
<dbReference type="Gene3D" id="3.30.230.10">
    <property type="match status" value="1"/>
</dbReference>
<keyword evidence="9" id="KW-0255">Endonuclease</keyword>
<evidence type="ECO:0000256" key="4">
    <source>
        <dbReference type="ARBA" id="ARBA00023204"/>
    </source>
</evidence>
<dbReference type="CDD" id="cd03482">
    <property type="entry name" value="MutL_Trans_MutL"/>
    <property type="match status" value="1"/>
</dbReference>
<feature type="domain" description="DNA mismatch repair protein S5" evidence="8">
    <location>
        <begin position="227"/>
        <end position="345"/>
    </location>
</feature>
<feature type="region of interest" description="Disordered" evidence="6">
    <location>
        <begin position="1"/>
        <end position="21"/>
    </location>
</feature>
<protein>
    <recommendedName>
        <fullName evidence="2 5">DNA mismatch repair protein MutL</fullName>
    </recommendedName>
</protein>
<dbReference type="SMART" id="SM00853">
    <property type="entry name" value="MutL_C"/>
    <property type="match status" value="1"/>
</dbReference>
<keyword evidence="9" id="KW-0540">Nuclease</keyword>
<dbReference type="InterPro" id="IPR036890">
    <property type="entry name" value="HATPase_C_sf"/>
</dbReference>
<keyword evidence="10" id="KW-1185">Reference proteome</keyword>
<evidence type="ECO:0000256" key="1">
    <source>
        <dbReference type="ARBA" id="ARBA00006082"/>
    </source>
</evidence>
<comment type="caution">
    <text evidence="9">The sequence shown here is derived from an EMBL/GenBank/DDBJ whole genome shotgun (WGS) entry which is preliminary data.</text>
</comment>
<dbReference type="SMART" id="SM01340">
    <property type="entry name" value="DNA_mis_repair"/>
    <property type="match status" value="1"/>
</dbReference>
<feature type="domain" description="MutL C-terminal dimerisation" evidence="7">
    <location>
        <begin position="527"/>
        <end position="670"/>
    </location>
</feature>
<dbReference type="SUPFAM" id="SSF118116">
    <property type="entry name" value="DNA mismatch repair protein MutL"/>
    <property type="match status" value="1"/>
</dbReference>
<comment type="similarity">
    <text evidence="1 5">Belongs to the DNA mismatch repair MutL/HexB family.</text>
</comment>
<evidence type="ECO:0000256" key="6">
    <source>
        <dbReference type="SAM" id="MobiDB-lite"/>
    </source>
</evidence>
<evidence type="ECO:0000313" key="10">
    <source>
        <dbReference type="Proteomes" id="UP001368500"/>
    </source>
</evidence>
<dbReference type="Pfam" id="PF13589">
    <property type="entry name" value="HATPase_c_3"/>
    <property type="match status" value="1"/>
</dbReference>
<proteinExistence type="inferred from homology"/>
<dbReference type="PANTHER" id="PTHR10073">
    <property type="entry name" value="DNA MISMATCH REPAIR PROTEIN MLH, PMS, MUTL"/>
    <property type="match status" value="1"/>
</dbReference>
<dbReference type="Pfam" id="PF01119">
    <property type="entry name" value="DNA_mis_repair"/>
    <property type="match status" value="1"/>
</dbReference>
<dbReference type="PROSITE" id="PS00058">
    <property type="entry name" value="DNA_MISMATCH_REPAIR_1"/>
    <property type="match status" value="1"/>
</dbReference>
<feature type="compositionally biased region" description="Low complexity" evidence="6">
    <location>
        <begin position="384"/>
        <end position="395"/>
    </location>
</feature>
<keyword evidence="4 5" id="KW-0234">DNA repair</keyword>
<dbReference type="InterPro" id="IPR014721">
    <property type="entry name" value="Ribsml_uS5_D2-typ_fold_subgr"/>
</dbReference>
<dbReference type="InterPro" id="IPR014790">
    <property type="entry name" value="MutL_C"/>
</dbReference>
<dbReference type="InterPro" id="IPR020667">
    <property type="entry name" value="DNA_mismatch_repair_MutL"/>
</dbReference>
<organism evidence="9 10">
    <name type="scientific">Pseudaquabacterium rugosum</name>
    <dbReference type="NCBI Taxonomy" id="2984194"/>
    <lineage>
        <taxon>Bacteria</taxon>
        <taxon>Pseudomonadati</taxon>
        <taxon>Pseudomonadota</taxon>
        <taxon>Betaproteobacteria</taxon>
        <taxon>Burkholderiales</taxon>
        <taxon>Sphaerotilaceae</taxon>
        <taxon>Pseudaquabacterium</taxon>
    </lineage>
</organism>
<name>A0ABU9B4V5_9BURK</name>
<dbReference type="Gene3D" id="3.30.565.10">
    <property type="entry name" value="Histidine kinase-like ATPase, C-terminal domain"/>
    <property type="match status" value="1"/>
</dbReference>
<comment type="function">
    <text evidence="5">This protein is involved in the repair of mismatches in DNA. It is required for dam-dependent methyl-directed DNA mismatch repair. May act as a 'molecular matchmaker', a protein that promotes the formation of a stable complex between two or more DNA-binding proteins in an ATP-dependent manner without itself being part of a final effector complex.</text>
</comment>
<gene>
    <name evidence="5 9" type="primary">mutL</name>
    <name evidence="9" type="ORF">AACH11_02640</name>
</gene>
<dbReference type="Gene3D" id="3.30.1540.20">
    <property type="entry name" value="MutL, C-terminal domain, dimerisation subdomain"/>
    <property type="match status" value="1"/>
</dbReference>
<dbReference type="InterPro" id="IPR002099">
    <property type="entry name" value="MutL/Mlh/PMS"/>
</dbReference>
<dbReference type="Proteomes" id="UP001368500">
    <property type="component" value="Unassembled WGS sequence"/>
</dbReference>
<feature type="region of interest" description="Disordered" evidence="6">
    <location>
        <begin position="355"/>
        <end position="421"/>
    </location>
</feature>
<dbReference type="InterPro" id="IPR042120">
    <property type="entry name" value="MutL_C_dimsub"/>
</dbReference>
<accession>A0ABU9B4V5</accession>
<evidence type="ECO:0000256" key="3">
    <source>
        <dbReference type="ARBA" id="ARBA00022763"/>
    </source>
</evidence>
<dbReference type="CDD" id="cd16926">
    <property type="entry name" value="HATPase_MutL-MLH-PMS-like"/>
    <property type="match status" value="1"/>
</dbReference>
<dbReference type="SUPFAM" id="SSF54211">
    <property type="entry name" value="Ribosomal protein S5 domain 2-like"/>
    <property type="match status" value="1"/>
</dbReference>
<dbReference type="NCBIfam" id="TIGR00585">
    <property type="entry name" value="mutl"/>
    <property type="match status" value="1"/>
</dbReference>
<dbReference type="InterPro" id="IPR037198">
    <property type="entry name" value="MutL_C_sf"/>
</dbReference>
<dbReference type="InterPro" id="IPR038973">
    <property type="entry name" value="MutL/Mlh/Pms-like"/>
</dbReference>
<dbReference type="Pfam" id="PF08676">
    <property type="entry name" value="MutL_C"/>
    <property type="match status" value="1"/>
</dbReference>
<evidence type="ECO:0000259" key="8">
    <source>
        <dbReference type="SMART" id="SM01340"/>
    </source>
</evidence>
<dbReference type="EMBL" id="JBBUTF010000003">
    <property type="protein sequence ID" value="MEK8024866.1"/>
    <property type="molecule type" value="Genomic_DNA"/>
</dbReference>
<keyword evidence="9" id="KW-0378">Hydrolase</keyword>
<dbReference type="PANTHER" id="PTHR10073:SF12">
    <property type="entry name" value="DNA MISMATCH REPAIR PROTEIN MLH1"/>
    <property type="match status" value="1"/>
</dbReference>
<dbReference type="RefSeq" id="WP_341372655.1">
    <property type="nucleotide sequence ID" value="NZ_JBBUTF010000003.1"/>
</dbReference>
<evidence type="ECO:0000313" key="9">
    <source>
        <dbReference type="EMBL" id="MEK8024866.1"/>
    </source>
</evidence>